<dbReference type="Proteomes" id="UP001055072">
    <property type="component" value="Unassembled WGS sequence"/>
</dbReference>
<dbReference type="EMBL" id="MU274911">
    <property type="protein sequence ID" value="KAI0089228.1"/>
    <property type="molecule type" value="Genomic_DNA"/>
</dbReference>
<accession>A0ACB8U4Q8</accession>
<comment type="caution">
    <text evidence="1">The sequence shown here is derived from an EMBL/GenBank/DDBJ whole genome shotgun (WGS) entry which is preliminary data.</text>
</comment>
<sequence length="365" mass="41671">MASGGVQTRAAKRLRTSENGEKDSGDNPSLAIPVAVPLPIPATREVSHPQWRRDPQYYFEDGNVVILAEITIFRVHKGILSLHSSVFKDMLSLPQPVGAETVDGCPLIRIPDAAFRVQWLLDTMYRGSTTHLLHATPSQRITIQTLYHLSWIGDKYAVSPLVDYVHKYLLVLFHAEKLEQWEPFSRCMIQHAQISSKSNELADLSYTARMIRKWHPRAAHLLPLIFYNYCQLPLNEVAGAPSQLPPEDMQRCLLAIPQLLTRKIEICNVFTTLKTLRTTSCLSRCNSSLCQLSHSVMKRSSMATLPCPLEDLLQWCRQRKHWGNLCSSCTRTIEQEISRLRQKTWNDLGKIFNILEWRTGDVQQT</sequence>
<organism evidence="1 2">
    <name type="scientific">Irpex rosettiformis</name>
    <dbReference type="NCBI Taxonomy" id="378272"/>
    <lineage>
        <taxon>Eukaryota</taxon>
        <taxon>Fungi</taxon>
        <taxon>Dikarya</taxon>
        <taxon>Basidiomycota</taxon>
        <taxon>Agaricomycotina</taxon>
        <taxon>Agaricomycetes</taxon>
        <taxon>Polyporales</taxon>
        <taxon>Irpicaceae</taxon>
        <taxon>Irpex</taxon>
    </lineage>
</organism>
<protein>
    <submittedName>
        <fullName evidence="1">Uncharacterized protein</fullName>
    </submittedName>
</protein>
<proteinExistence type="predicted"/>
<gene>
    <name evidence="1" type="ORF">BDY19DRAFT_944766</name>
</gene>
<reference evidence="1" key="1">
    <citation type="journal article" date="2021" name="Environ. Microbiol.">
        <title>Gene family expansions and transcriptome signatures uncover fungal adaptations to wood decay.</title>
        <authorList>
            <person name="Hage H."/>
            <person name="Miyauchi S."/>
            <person name="Viragh M."/>
            <person name="Drula E."/>
            <person name="Min B."/>
            <person name="Chaduli D."/>
            <person name="Navarro D."/>
            <person name="Favel A."/>
            <person name="Norest M."/>
            <person name="Lesage-Meessen L."/>
            <person name="Balint B."/>
            <person name="Merenyi Z."/>
            <person name="de Eugenio L."/>
            <person name="Morin E."/>
            <person name="Martinez A.T."/>
            <person name="Baldrian P."/>
            <person name="Stursova M."/>
            <person name="Martinez M.J."/>
            <person name="Novotny C."/>
            <person name="Magnuson J.K."/>
            <person name="Spatafora J.W."/>
            <person name="Maurice S."/>
            <person name="Pangilinan J."/>
            <person name="Andreopoulos W."/>
            <person name="LaButti K."/>
            <person name="Hundley H."/>
            <person name="Na H."/>
            <person name="Kuo A."/>
            <person name="Barry K."/>
            <person name="Lipzen A."/>
            <person name="Henrissat B."/>
            <person name="Riley R."/>
            <person name="Ahrendt S."/>
            <person name="Nagy L.G."/>
            <person name="Grigoriev I.V."/>
            <person name="Martin F."/>
            <person name="Rosso M.N."/>
        </authorList>
    </citation>
    <scope>NUCLEOTIDE SEQUENCE</scope>
    <source>
        <strain evidence="1">CBS 384.51</strain>
    </source>
</reference>
<keyword evidence="2" id="KW-1185">Reference proteome</keyword>
<evidence type="ECO:0000313" key="1">
    <source>
        <dbReference type="EMBL" id="KAI0089228.1"/>
    </source>
</evidence>
<evidence type="ECO:0000313" key="2">
    <source>
        <dbReference type="Proteomes" id="UP001055072"/>
    </source>
</evidence>
<name>A0ACB8U4Q8_9APHY</name>